<accession>A0AAW9NIK0</accession>
<sequence>MKHTYLLQNRINELDSAILNFVGNKVHITGFYNAQRLEAYLNEGKDNHKSKGLYNRENITFTSVKDNSLFVVQENGIEQYRVQYQRIFKETLKLKISNTQEMVSIHKDIYSNRFVHKTEKSITSFENRNELNNFLLDKYQTELTL</sequence>
<gene>
    <name evidence="1" type="ORF">P9B03_03825</name>
</gene>
<evidence type="ECO:0000313" key="2">
    <source>
        <dbReference type="Proteomes" id="UP001344888"/>
    </source>
</evidence>
<dbReference type="AlphaFoldDB" id="A0AAW9NIK0"/>
<reference evidence="1 2" key="1">
    <citation type="submission" date="2023-03" db="EMBL/GenBank/DDBJ databases">
        <title>Bacillus Genome Sequencing.</title>
        <authorList>
            <person name="Dunlap C."/>
        </authorList>
    </citation>
    <scope>NUCLEOTIDE SEQUENCE [LARGE SCALE GENOMIC DNA]</scope>
    <source>
        <strain evidence="1 2">B-59205</strain>
    </source>
</reference>
<keyword evidence="2" id="KW-1185">Reference proteome</keyword>
<proteinExistence type="predicted"/>
<name>A0AAW9NIK0_9BACL</name>
<comment type="caution">
    <text evidence="1">The sequence shown here is derived from an EMBL/GenBank/DDBJ whole genome shotgun (WGS) entry which is preliminary data.</text>
</comment>
<organism evidence="1 2">
    <name type="scientific">Metasolibacillus meyeri</name>
    <dbReference type="NCBI Taxonomy" id="1071052"/>
    <lineage>
        <taxon>Bacteria</taxon>
        <taxon>Bacillati</taxon>
        <taxon>Bacillota</taxon>
        <taxon>Bacilli</taxon>
        <taxon>Bacillales</taxon>
        <taxon>Caryophanaceae</taxon>
        <taxon>Metasolibacillus</taxon>
    </lineage>
</organism>
<evidence type="ECO:0000313" key="1">
    <source>
        <dbReference type="EMBL" id="MEC1177602.1"/>
    </source>
</evidence>
<dbReference type="EMBL" id="JARSFG010000005">
    <property type="protein sequence ID" value="MEC1177602.1"/>
    <property type="molecule type" value="Genomic_DNA"/>
</dbReference>
<dbReference type="Proteomes" id="UP001344888">
    <property type="component" value="Unassembled WGS sequence"/>
</dbReference>
<protein>
    <submittedName>
        <fullName evidence="1">Uncharacterized protein</fullName>
    </submittedName>
</protein>
<dbReference type="RefSeq" id="WP_326122018.1">
    <property type="nucleotide sequence ID" value="NZ_JARSFG010000005.1"/>
</dbReference>